<protein>
    <submittedName>
        <fullName evidence="1">Uncharacterized protein</fullName>
    </submittedName>
</protein>
<keyword evidence="2" id="KW-1185">Reference proteome</keyword>
<sequence length="88" mass="10102">MAGSRAGCMRQEQPCRRKSRLYAPRTAVPAQEQAVCARNSRAGSRAGCMRQEQPCRLKNAFIKLFKEIEIELFACNHFYVKYVSLKVF</sequence>
<proteinExistence type="predicted"/>
<gene>
    <name evidence="1" type="ORF">ElyMa_000621300</name>
</gene>
<evidence type="ECO:0000313" key="2">
    <source>
        <dbReference type="Proteomes" id="UP000762676"/>
    </source>
</evidence>
<organism evidence="1 2">
    <name type="scientific">Elysia marginata</name>
    <dbReference type="NCBI Taxonomy" id="1093978"/>
    <lineage>
        <taxon>Eukaryota</taxon>
        <taxon>Metazoa</taxon>
        <taxon>Spiralia</taxon>
        <taxon>Lophotrochozoa</taxon>
        <taxon>Mollusca</taxon>
        <taxon>Gastropoda</taxon>
        <taxon>Heterobranchia</taxon>
        <taxon>Euthyneura</taxon>
        <taxon>Panpulmonata</taxon>
        <taxon>Sacoglossa</taxon>
        <taxon>Placobranchoidea</taxon>
        <taxon>Plakobranchidae</taxon>
        <taxon>Elysia</taxon>
    </lineage>
</organism>
<evidence type="ECO:0000313" key="1">
    <source>
        <dbReference type="EMBL" id="GFR82204.1"/>
    </source>
</evidence>
<dbReference type="AlphaFoldDB" id="A0AAV4G9Q0"/>
<accession>A0AAV4G9Q0</accession>
<dbReference type="Proteomes" id="UP000762676">
    <property type="component" value="Unassembled WGS sequence"/>
</dbReference>
<comment type="caution">
    <text evidence="1">The sequence shown here is derived from an EMBL/GenBank/DDBJ whole genome shotgun (WGS) entry which is preliminary data.</text>
</comment>
<reference evidence="1 2" key="1">
    <citation type="journal article" date="2021" name="Elife">
        <title>Chloroplast acquisition without the gene transfer in kleptoplastic sea slugs, Plakobranchus ocellatus.</title>
        <authorList>
            <person name="Maeda T."/>
            <person name="Takahashi S."/>
            <person name="Yoshida T."/>
            <person name="Shimamura S."/>
            <person name="Takaki Y."/>
            <person name="Nagai Y."/>
            <person name="Toyoda A."/>
            <person name="Suzuki Y."/>
            <person name="Arimoto A."/>
            <person name="Ishii H."/>
            <person name="Satoh N."/>
            <person name="Nishiyama T."/>
            <person name="Hasebe M."/>
            <person name="Maruyama T."/>
            <person name="Minagawa J."/>
            <person name="Obokata J."/>
            <person name="Shigenobu S."/>
        </authorList>
    </citation>
    <scope>NUCLEOTIDE SEQUENCE [LARGE SCALE GENOMIC DNA]</scope>
</reference>
<dbReference type="EMBL" id="BMAT01001250">
    <property type="protein sequence ID" value="GFR82204.1"/>
    <property type="molecule type" value="Genomic_DNA"/>
</dbReference>
<name>A0AAV4G9Q0_9GAST</name>